<dbReference type="SMART" id="SM00387">
    <property type="entry name" value="HATPase_c"/>
    <property type="match status" value="1"/>
</dbReference>
<evidence type="ECO:0000256" key="2">
    <source>
        <dbReference type="ARBA" id="ARBA00012438"/>
    </source>
</evidence>
<comment type="caution">
    <text evidence="10">The sequence shown here is derived from an EMBL/GenBank/DDBJ whole genome shotgun (WGS) entry which is preliminary data.</text>
</comment>
<gene>
    <name evidence="10" type="ORF">BC748_2785</name>
</gene>
<dbReference type="Gene3D" id="2.60.40.2380">
    <property type="match status" value="1"/>
</dbReference>
<dbReference type="Pfam" id="PF02518">
    <property type="entry name" value="HATPase_c"/>
    <property type="match status" value="1"/>
</dbReference>
<dbReference type="FunFam" id="3.30.565.10:FF:000010">
    <property type="entry name" value="Sensor histidine kinase RcsC"/>
    <property type="match status" value="1"/>
</dbReference>
<feature type="transmembrane region" description="Helical" evidence="7">
    <location>
        <begin position="290"/>
        <end position="308"/>
    </location>
</feature>
<comment type="catalytic activity">
    <reaction evidence="1">
        <text>ATP + protein L-histidine = ADP + protein N-phospho-L-histidine.</text>
        <dbReference type="EC" id="2.7.13.3"/>
    </reaction>
</comment>
<dbReference type="PROSITE" id="PS50109">
    <property type="entry name" value="HIS_KIN"/>
    <property type="match status" value="1"/>
</dbReference>
<dbReference type="SUPFAM" id="SSF47384">
    <property type="entry name" value="Homodimeric domain of signal transducing histidine kinase"/>
    <property type="match status" value="1"/>
</dbReference>
<dbReference type="InterPro" id="IPR036890">
    <property type="entry name" value="HATPase_C_sf"/>
</dbReference>
<keyword evidence="7" id="KW-1133">Transmembrane helix</keyword>
<protein>
    <recommendedName>
        <fullName evidence="2">histidine kinase</fullName>
        <ecNumber evidence="2">2.7.13.3</ecNumber>
    </recommendedName>
</protein>
<dbReference type="CDD" id="cd17546">
    <property type="entry name" value="REC_hyHK_CKI1_RcsC-like"/>
    <property type="match status" value="1"/>
</dbReference>
<keyword evidence="6" id="KW-0175">Coiled coil</keyword>
<keyword evidence="7" id="KW-0812">Transmembrane</keyword>
<dbReference type="Proteomes" id="UP000295260">
    <property type="component" value="Unassembled WGS sequence"/>
</dbReference>
<evidence type="ECO:0000259" key="8">
    <source>
        <dbReference type="PROSITE" id="PS50109"/>
    </source>
</evidence>
<dbReference type="InterPro" id="IPR001789">
    <property type="entry name" value="Sig_transdc_resp-reg_receiver"/>
</dbReference>
<reference evidence="10 11" key="1">
    <citation type="submission" date="2019-03" db="EMBL/GenBank/DDBJ databases">
        <title>Genomic Encyclopedia of Archaeal and Bacterial Type Strains, Phase II (KMG-II): from individual species to whole genera.</title>
        <authorList>
            <person name="Goeker M."/>
        </authorList>
    </citation>
    <scope>NUCLEOTIDE SEQUENCE [LARGE SCALE GENOMIC DNA]</scope>
    <source>
        <strain evidence="10 11">DSM 25687</strain>
    </source>
</reference>
<dbReference type="InterPro" id="IPR003661">
    <property type="entry name" value="HisK_dim/P_dom"/>
</dbReference>
<dbReference type="InterPro" id="IPR011622">
    <property type="entry name" value="7TMR_DISM_rcpt_extracell_dom2"/>
</dbReference>
<evidence type="ECO:0000313" key="11">
    <source>
        <dbReference type="Proteomes" id="UP000295260"/>
    </source>
</evidence>
<dbReference type="InterPro" id="IPR005467">
    <property type="entry name" value="His_kinase_dom"/>
</dbReference>
<keyword evidence="3 5" id="KW-0597">Phosphoprotein</keyword>
<dbReference type="InterPro" id="IPR011623">
    <property type="entry name" value="7TMR_DISM_rcpt_extracell_dom1"/>
</dbReference>
<dbReference type="SUPFAM" id="SSF52172">
    <property type="entry name" value="CheY-like"/>
    <property type="match status" value="1"/>
</dbReference>
<keyword evidence="10" id="KW-0418">Kinase</keyword>
<dbReference type="SMART" id="SM00388">
    <property type="entry name" value="HisKA"/>
    <property type="match status" value="1"/>
</dbReference>
<organism evidence="10 11">
    <name type="scientific">Flavobacterium dankookense</name>
    <dbReference type="NCBI Taxonomy" id="706186"/>
    <lineage>
        <taxon>Bacteria</taxon>
        <taxon>Pseudomonadati</taxon>
        <taxon>Bacteroidota</taxon>
        <taxon>Flavobacteriia</taxon>
        <taxon>Flavobacteriales</taxon>
        <taxon>Flavobacteriaceae</taxon>
        <taxon>Flavobacterium</taxon>
    </lineage>
</organism>
<feature type="coiled-coil region" evidence="6">
    <location>
        <begin position="392"/>
        <end position="426"/>
    </location>
</feature>
<dbReference type="PANTHER" id="PTHR45339">
    <property type="entry name" value="HYBRID SIGNAL TRANSDUCTION HISTIDINE KINASE J"/>
    <property type="match status" value="1"/>
</dbReference>
<dbReference type="PROSITE" id="PS50110">
    <property type="entry name" value="RESPONSE_REGULATORY"/>
    <property type="match status" value="1"/>
</dbReference>
<feature type="transmembrane region" description="Helical" evidence="7">
    <location>
        <begin position="222"/>
        <end position="239"/>
    </location>
</feature>
<feature type="domain" description="Histidine kinase" evidence="8">
    <location>
        <begin position="430"/>
        <end position="651"/>
    </location>
</feature>
<proteinExistence type="predicted"/>
<feature type="modified residue" description="4-aspartylphosphate" evidence="5">
    <location>
        <position position="723"/>
    </location>
</feature>
<dbReference type="InterPro" id="IPR011006">
    <property type="entry name" value="CheY-like_superfamily"/>
</dbReference>
<dbReference type="Gene3D" id="3.40.50.2300">
    <property type="match status" value="1"/>
</dbReference>
<feature type="transmembrane region" description="Helical" evidence="7">
    <location>
        <begin position="314"/>
        <end position="335"/>
    </location>
</feature>
<keyword evidence="11" id="KW-1185">Reference proteome</keyword>
<dbReference type="RefSeq" id="WP_133533974.1">
    <property type="nucleotide sequence ID" value="NZ_SNXR01000018.1"/>
</dbReference>
<evidence type="ECO:0000259" key="9">
    <source>
        <dbReference type="PROSITE" id="PS50110"/>
    </source>
</evidence>
<dbReference type="InterPro" id="IPR036097">
    <property type="entry name" value="HisK_dim/P_sf"/>
</dbReference>
<dbReference type="InterPro" id="IPR004358">
    <property type="entry name" value="Sig_transdc_His_kin-like_C"/>
</dbReference>
<accession>A0A4V3CRS4</accession>
<evidence type="ECO:0000256" key="3">
    <source>
        <dbReference type="ARBA" id="ARBA00022553"/>
    </source>
</evidence>
<keyword evidence="7" id="KW-0472">Membrane</keyword>
<dbReference type="CDD" id="cd00082">
    <property type="entry name" value="HisKA"/>
    <property type="match status" value="1"/>
</dbReference>
<dbReference type="Gene3D" id="3.30.565.10">
    <property type="entry name" value="Histidine kinase-like ATPase, C-terminal domain"/>
    <property type="match status" value="1"/>
</dbReference>
<feature type="transmembrane region" description="Helical" evidence="7">
    <location>
        <begin position="194"/>
        <end position="215"/>
    </location>
</feature>
<evidence type="ECO:0000256" key="4">
    <source>
        <dbReference type="ARBA" id="ARBA00023012"/>
    </source>
</evidence>
<dbReference type="CDD" id="cd16922">
    <property type="entry name" value="HATPase_EvgS-ArcB-TorS-like"/>
    <property type="match status" value="1"/>
</dbReference>
<dbReference type="InterPro" id="IPR003594">
    <property type="entry name" value="HATPase_dom"/>
</dbReference>
<feature type="transmembrane region" description="Helical" evidence="7">
    <location>
        <begin position="251"/>
        <end position="270"/>
    </location>
</feature>
<dbReference type="PRINTS" id="PR00344">
    <property type="entry name" value="BCTRLSENSOR"/>
</dbReference>
<evidence type="ECO:0000256" key="6">
    <source>
        <dbReference type="SAM" id="Coils"/>
    </source>
</evidence>
<dbReference type="Pfam" id="PF07695">
    <property type="entry name" value="7TMR-DISM_7TM"/>
    <property type="match status" value="1"/>
</dbReference>
<keyword evidence="10" id="KW-0808">Transferase</keyword>
<dbReference type="Pfam" id="PF00512">
    <property type="entry name" value="HisKA"/>
    <property type="match status" value="1"/>
</dbReference>
<dbReference type="AlphaFoldDB" id="A0A4V3CRS4"/>
<dbReference type="SMART" id="SM00448">
    <property type="entry name" value="REC"/>
    <property type="match status" value="1"/>
</dbReference>
<dbReference type="OrthoDB" id="9816309at2"/>
<feature type="domain" description="Response regulatory" evidence="9">
    <location>
        <begin position="673"/>
        <end position="793"/>
    </location>
</feature>
<dbReference type="Gene3D" id="1.10.287.130">
    <property type="match status" value="1"/>
</dbReference>
<dbReference type="SUPFAM" id="SSF55874">
    <property type="entry name" value="ATPase domain of HSP90 chaperone/DNA topoisomerase II/histidine kinase"/>
    <property type="match status" value="1"/>
</dbReference>
<dbReference type="EMBL" id="SNXR01000018">
    <property type="protein sequence ID" value="TDP57572.1"/>
    <property type="molecule type" value="Genomic_DNA"/>
</dbReference>
<dbReference type="EC" id="2.7.13.3" evidence="2"/>
<feature type="transmembrane region" description="Helical" evidence="7">
    <location>
        <begin position="347"/>
        <end position="370"/>
    </location>
</feature>
<name>A0A4V3CRS4_9FLAO</name>
<dbReference type="Pfam" id="PF07696">
    <property type="entry name" value="7TMR-DISMED2"/>
    <property type="match status" value="1"/>
</dbReference>
<dbReference type="GO" id="GO:0000155">
    <property type="term" value="F:phosphorelay sensor kinase activity"/>
    <property type="evidence" value="ECO:0007669"/>
    <property type="project" value="InterPro"/>
</dbReference>
<keyword evidence="4" id="KW-0902">Two-component regulatory system</keyword>
<dbReference type="Pfam" id="PF00072">
    <property type="entry name" value="Response_reg"/>
    <property type="match status" value="1"/>
</dbReference>
<evidence type="ECO:0000256" key="7">
    <source>
        <dbReference type="SAM" id="Phobius"/>
    </source>
</evidence>
<evidence type="ECO:0000256" key="5">
    <source>
        <dbReference type="PROSITE-ProRule" id="PRU00169"/>
    </source>
</evidence>
<dbReference type="PANTHER" id="PTHR45339:SF1">
    <property type="entry name" value="HYBRID SIGNAL TRANSDUCTION HISTIDINE KINASE J"/>
    <property type="match status" value="1"/>
</dbReference>
<evidence type="ECO:0000313" key="10">
    <source>
        <dbReference type="EMBL" id="TDP57572.1"/>
    </source>
</evidence>
<sequence>MNKITPNYVCGKTFWLLLLVILSITTASAQYIFKDKNSSKRISIHEHTEYVDVEQKNLTLNKVRNFPEIKFKDVPNENSDFGFTSSNFWLRFQLKNDTDSELLYYFETARPITDVANLYVIKEDKSVTKFVSGDAIPYDKRSFDLRKTIFKIKLEPNETQQFYLHVKSDGEMLSMPLVLHKTESLLEESAFEQFIFGFFYGILIIASILYLFFFFGMRDKTFFYYSMYVVFIGLLQFSIDGYFYKFVTPDAGWFSLHSVAIFACLANFFLGRYAQVFLKIKGRNKFINNAFYVLYALDGLLLLSLFVLPNALEYAYPSANALGLILLVLIIASQVSIYNQTKQIDKFFAFGILFLICGFVVFILKNFSILPLSFWTENGSKIGTGLEVIFLSLSMANLIRNLKNEREELQELALQKSEEMNELKSYFLSNISHELRTPLNSILNIAKTMANDYDDEQIQNNSQIIKYSTYSLLSSVNDILDFSKIEKNEIKLELTDFDVAKTVEHIAANFKREAKDKGLDFTFHIENSIPQLVKGDAVRLSQILHNILSNALKFTNEGFVKFKLETQSSSDKKVQLLFTISDTGVGIPKEKMNSIFDSFSQESINNKRKFGGLGLGLFIVKSLVNLQKGKIDIQSQLGLGTVCTIELDYEIVKEEPKAVALVTNDEFDLKGKRILVVEDNAMNQMVIKMITKKWLNTTVEFANNGEEGVNQLKDNLYDIVLMDLQMPVMDGYEATIAIRKGEAGENNKNIPIIAVTADVMESTKERVMEIGMNKYLSKPVSKEVLFESITALV</sequence>
<evidence type="ECO:0000256" key="1">
    <source>
        <dbReference type="ARBA" id="ARBA00000085"/>
    </source>
</evidence>